<proteinExistence type="predicted"/>
<dbReference type="Proteomes" id="UP001596101">
    <property type="component" value="Unassembled WGS sequence"/>
</dbReference>
<keyword evidence="2" id="KW-1185">Reference proteome</keyword>
<dbReference type="RefSeq" id="WP_379754794.1">
    <property type="nucleotide sequence ID" value="NZ_JBHSMR010000013.1"/>
</dbReference>
<gene>
    <name evidence="1" type="ORF">ACFPQ5_10770</name>
</gene>
<reference evidence="2" key="1">
    <citation type="journal article" date="2019" name="Int. J. Syst. Evol. Microbiol.">
        <title>The Global Catalogue of Microorganisms (GCM) 10K type strain sequencing project: providing services to taxonomists for standard genome sequencing and annotation.</title>
        <authorList>
            <consortium name="The Broad Institute Genomics Platform"/>
            <consortium name="The Broad Institute Genome Sequencing Center for Infectious Disease"/>
            <person name="Wu L."/>
            <person name="Ma J."/>
        </authorList>
    </citation>
    <scope>NUCLEOTIDE SEQUENCE [LARGE SCALE GENOMIC DNA]</scope>
    <source>
        <strain evidence="2">CCUG 43111</strain>
    </source>
</reference>
<evidence type="ECO:0008006" key="3">
    <source>
        <dbReference type="Google" id="ProtNLM"/>
    </source>
</evidence>
<accession>A0ABW0MM48</accession>
<protein>
    <recommendedName>
        <fullName evidence="3">RiboL-PSP-HEPN domain-containing protein</fullName>
    </recommendedName>
</protein>
<evidence type="ECO:0000313" key="2">
    <source>
        <dbReference type="Proteomes" id="UP001596101"/>
    </source>
</evidence>
<dbReference type="EMBL" id="JBHSMR010000013">
    <property type="protein sequence ID" value="MFC5478675.1"/>
    <property type="molecule type" value="Genomic_DNA"/>
</dbReference>
<comment type="caution">
    <text evidence="1">The sequence shown here is derived from an EMBL/GenBank/DDBJ whole genome shotgun (WGS) entry which is preliminary data.</text>
</comment>
<name>A0ABW0MM48_9BURK</name>
<evidence type="ECO:0000313" key="1">
    <source>
        <dbReference type="EMBL" id="MFC5478675.1"/>
    </source>
</evidence>
<sequence>MIKITGYFHAQDLYKIAKKAAKSRGQRSDNAIIAIMFSVSALEAFINESAGLARLVPTAQRQPVIDGYAAVMRELEERKESLLVKYHMGLLVFSGSTWNEGDQAFQDFKLLNAIRNAVVHMKPDRWESFVEEDKPDPQRPLDDYPKFIRALRQRNVIDCPTNSESWLEVLRDKRVGEWSCQVAARISAAFEQSVPNGYFKSSLQNHIFERR</sequence>
<organism evidence="1 2">
    <name type="scientific">Massilia suwonensis</name>
    <dbReference type="NCBI Taxonomy" id="648895"/>
    <lineage>
        <taxon>Bacteria</taxon>
        <taxon>Pseudomonadati</taxon>
        <taxon>Pseudomonadota</taxon>
        <taxon>Betaproteobacteria</taxon>
        <taxon>Burkholderiales</taxon>
        <taxon>Oxalobacteraceae</taxon>
        <taxon>Telluria group</taxon>
        <taxon>Massilia</taxon>
    </lineage>
</organism>